<evidence type="ECO:0000313" key="2">
    <source>
        <dbReference type="Proteomes" id="UP000315344"/>
    </source>
</evidence>
<sequence length="183" mass="18639">MRLDPLTQTVTAPASAAPLKPVQLSVSNVPPTMQAARFVTAADGVTGTMAYESAYAAVRVRRRMNGQIAGLAKLDGRLADASTGLRSVFSGGNPEPGTQAVIRTEARMAELRAAAAALNLAISGARSDVAVVLKQMRAELGAAIEALAQNSAAQTSSTNGALANASGNGEALIRRANGLGLKK</sequence>
<proteinExistence type="predicted"/>
<dbReference type="EMBL" id="VAFL01000010">
    <property type="protein sequence ID" value="TKW65824.1"/>
    <property type="molecule type" value="Genomic_DNA"/>
</dbReference>
<name>A0A533I5X5_PARDE</name>
<evidence type="ECO:0000313" key="1">
    <source>
        <dbReference type="EMBL" id="TKW65824.1"/>
    </source>
</evidence>
<comment type="caution">
    <text evidence="1">The sequence shown here is derived from an EMBL/GenBank/DDBJ whole genome shotgun (WGS) entry which is preliminary data.</text>
</comment>
<organism evidence="1 2">
    <name type="scientific">Paracoccus denitrificans</name>
    <dbReference type="NCBI Taxonomy" id="266"/>
    <lineage>
        <taxon>Bacteria</taxon>
        <taxon>Pseudomonadati</taxon>
        <taxon>Pseudomonadota</taxon>
        <taxon>Alphaproteobacteria</taxon>
        <taxon>Rhodobacterales</taxon>
        <taxon>Paracoccaceae</taxon>
        <taxon>Paracoccus</taxon>
    </lineage>
</organism>
<protein>
    <submittedName>
        <fullName evidence="1">Uncharacterized protein</fullName>
    </submittedName>
</protein>
<gene>
    <name evidence="1" type="ORF">DI616_13185</name>
</gene>
<dbReference type="AlphaFoldDB" id="A0A533I5X5"/>
<accession>A0A533I5X5</accession>
<reference evidence="1 2" key="1">
    <citation type="journal article" date="2017" name="Nat. Commun.">
        <title>In situ click chemistry generation of cyclooxygenase-2 inhibitors.</title>
        <authorList>
            <person name="Bhardwaj A."/>
            <person name="Kaur J."/>
            <person name="Wuest M."/>
            <person name="Wuest F."/>
        </authorList>
    </citation>
    <scope>NUCLEOTIDE SEQUENCE [LARGE SCALE GENOMIC DNA]</scope>
    <source>
        <strain evidence="1">S2_012_000_R3_94</strain>
    </source>
</reference>
<dbReference type="Proteomes" id="UP000315344">
    <property type="component" value="Unassembled WGS sequence"/>
</dbReference>